<reference evidence="1" key="1">
    <citation type="journal article" date="2021" name="PeerJ">
        <title>Extensive microbial diversity within the chicken gut microbiome revealed by metagenomics and culture.</title>
        <authorList>
            <person name="Gilroy R."/>
            <person name="Ravi A."/>
            <person name="Getino M."/>
            <person name="Pursley I."/>
            <person name="Horton D.L."/>
            <person name="Alikhan N.F."/>
            <person name="Baker D."/>
            <person name="Gharbi K."/>
            <person name="Hall N."/>
            <person name="Watson M."/>
            <person name="Adriaenssens E.M."/>
            <person name="Foster-Nyarko E."/>
            <person name="Jarju S."/>
            <person name="Secka A."/>
            <person name="Antonio M."/>
            <person name="Oren A."/>
            <person name="Chaudhuri R.R."/>
            <person name="La Ragione R."/>
            <person name="Hildebrand F."/>
            <person name="Pallen M.J."/>
        </authorList>
    </citation>
    <scope>NUCLEOTIDE SEQUENCE</scope>
    <source>
        <strain evidence="1">ChiHejej3B27-3195</strain>
    </source>
</reference>
<name>A0A9D1UU39_9MICC</name>
<comment type="caution">
    <text evidence="1">The sequence shown here is derived from an EMBL/GenBank/DDBJ whole genome shotgun (WGS) entry which is preliminary data.</text>
</comment>
<proteinExistence type="predicted"/>
<organism evidence="1 2">
    <name type="scientific">Candidatus Nesterenkonia stercoripullorum</name>
    <dbReference type="NCBI Taxonomy" id="2838701"/>
    <lineage>
        <taxon>Bacteria</taxon>
        <taxon>Bacillati</taxon>
        <taxon>Actinomycetota</taxon>
        <taxon>Actinomycetes</taxon>
        <taxon>Micrococcales</taxon>
        <taxon>Micrococcaceae</taxon>
        <taxon>Nesterenkonia</taxon>
    </lineage>
</organism>
<dbReference type="EMBL" id="DXGD01000361">
    <property type="protein sequence ID" value="HIX00426.1"/>
    <property type="molecule type" value="Genomic_DNA"/>
</dbReference>
<protein>
    <submittedName>
        <fullName evidence="1">Uncharacterized protein</fullName>
    </submittedName>
</protein>
<sequence length="465" mass="49905">MKRQARVSSALPHAVIGGLALSGCAGGPLAPSSSDPPPAPEILTLDDLPHGDPLYAIPWETDDSTVFVRDGVVYAARGSSADKELVALRPEFGDAYGATEQMESIDYEELWSLEVGDAEFAVADHLFEQPRVAVVRDGEALLLDGLSGDHLESFDLPESAVGIAVQTHDSFFIEFDEGEFEQMVMTSTGELLSLHDWVNDFPDDVEDYGALRDWVLPAGEGRRGMLDIRGNEIHWRFDGTDQAFADDLGFGPDYVLIDGKHGYSGALLQYARTELNLATDTYTSDDVAVVRVKDGDVEDIHHGSVLCFEGICSGEFAVADGVVEEGAEVMLSAPDRDDPESTEVPLDDIRSFPVSDSAELPGGEYQAIDLAGSWPHGQGRAPLYLTHDDTDPLGSGENAVVPCQRIDGAAGAIACTATGEPVDDELVPISFVGIPSGHDTQPESYMLSASVTDRHILLAQIMILE</sequence>
<reference evidence="1" key="2">
    <citation type="submission" date="2021-04" db="EMBL/GenBank/DDBJ databases">
        <authorList>
            <person name="Gilroy R."/>
        </authorList>
    </citation>
    <scope>NUCLEOTIDE SEQUENCE</scope>
    <source>
        <strain evidence="1">ChiHejej3B27-3195</strain>
    </source>
</reference>
<dbReference type="AlphaFoldDB" id="A0A9D1UU39"/>
<dbReference type="Proteomes" id="UP000824151">
    <property type="component" value="Unassembled WGS sequence"/>
</dbReference>
<accession>A0A9D1UU39</accession>
<dbReference type="PROSITE" id="PS51257">
    <property type="entry name" value="PROKAR_LIPOPROTEIN"/>
    <property type="match status" value="1"/>
</dbReference>
<gene>
    <name evidence="1" type="ORF">H9871_09815</name>
</gene>
<evidence type="ECO:0000313" key="1">
    <source>
        <dbReference type="EMBL" id="HIX00426.1"/>
    </source>
</evidence>
<evidence type="ECO:0000313" key="2">
    <source>
        <dbReference type="Proteomes" id="UP000824151"/>
    </source>
</evidence>